<evidence type="ECO:0000256" key="9">
    <source>
        <dbReference type="ARBA" id="ARBA00022605"/>
    </source>
</evidence>
<evidence type="ECO:0000256" key="13">
    <source>
        <dbReference type="ARBA" id="ARBA00022741"/>
    </source>
</evidence>
<organism evidence="21 22">
    <name type="scientific">Eiseniibacteriota bacterium</name>
    <dbReference type="NCBI Taxonomy" id="2212470"/>
    <lineage>
        <taxon>Bacteria</taxon>
        <taxon>Candidatus Eiseniibacteriota</taxon>
    </lineage>
</organism>
<feature type="domain" description="Histidine biosynthesis HisG C-terminal" evidence="20">
    <location>
        <begin position="228"/>
        <end position="301"/>
    </location>
</feature>
<evidence type="ECO:0000256" key="5">
    <source>
        <dbReference type="ARBA" id="ARBA00007955"/>
    </source>
</evidence>
<dbReference type="InterPro" id="IPR013820">
    <property type="entry name" value="ATP_PRibTrfase_cat"/>
</dbReference>
<evidence type="ECO:0000256" key="18">
    <source>
        <dbReference type="HAMAP-Rule" id="MF_00079"/>
    </source>
</evidence>
<dbReference type="InterPro" id="IPR020621">
    <property type="entry name" value="ATP-PRT_HisG_long"/>
</dbReference>
<dbReference type="InterPro" id="IPR018198">
    <property type="entry name" value="ATP_PRibTrfase_CS"/>
</dbReference>
<comment type="subcellular location">
    <subcellularLocation>
        <location evidence="3 18">Cytoplasm</location>
    </subcellularLocation>
</comment>
<dbReference type="InterPro" id="IPR013115">
    <property type="entry name" value="HisG_C"/>
</dbReference>
<dbReference type="SUPFAM" id="SSF54913">
    <property type="entry name" value="GlnB-like"/>
    <property type="match status" value="1"/>
</dbReference>
<dbReference type="InterPro" id="IPR011322">
    <property type="entry name" value="N-reg_PII-like_a/b"/>
</dbReference>
<keyword evidence="15 18" id="KW-0460">Magnesium</keyword>
<evidence type="ECO:0000259" key="20">
    <source>
        <dbReference type="Pfam" id="PF08029"/>
    </source>
</evidence>
<dbReference type="Gene3D" id="3.40.190.10">
    <property type="entry name" value="Periplasmic binding protein-like II"/>
    <property type="match status" value="2"/>
</dbReference>
<dbReference type="InterPro" id="IPR015867">
    <property type="entry name" value="N-reg_PII/ATP_PRibTrfase_C"/>
</dbReference>
<feature type="domain" description="ATP phosphoribosyltransferase catalytic" evidence="19">
    <location>
        <begin position="49"/>
        <end position="189"/>
    </location>
</feature>
<evidence type="ECO:0000256" key="1">
    <source>
        <dbReference type="ARBA" id="ARBA00000915"/>
    </source>
</evidence>
<comment type="activity regulation">
    <text evidence="18">Feedback inhibited by histidine.</text>
</comment>
<evidence type="ECO:0000256" key="12">
    <source>
        <dbReference type="ARBA" id="ARBA00022723"/>
    </source>
</evidence>
<evidence type="ECO:0000256" key="6">
    <source>
        <dbReference type="ARBA" id="ARBA00011946"/>
    </source>
</evidence>
<keyword evidence="10 18" id="KW-0328">Glycosyltransferase</keyword>
<dbReference type="NCBIfam" id="TIGR03455">
    <property type="entry name" value="HisG_C-term"/>
    <property type="match status" value="1"/>
</dbReference>
<evidence type="ECO:0000256" key="17">
    <source>
        <dbReference type="ARBA" id="ARBA00024861"/>
    </source>
</evidence>
<dbReference type="GO" id="GO:0005737">
    <property type="term" value="C:cytoplasm"/>
    <property type="evidence" value="ECO:0007669"/>
    <property type="project" value="UniProtKB-SubCell"/>
</dbReference>
<dbReference type="FunFam" id="3.30.70.120:FF:000002">
    <property type="entry name" value="ATP phosphoribosyltransferase"/>
    <property type="match status" value="1"/>
</dbReference>
<dbReference type="GO" id="GO:0000287">
    <property type="term" value="F:magnesium ion binding"/>
    <property type="evidence" value="ECO:0007669"/>
    <property type="project" value="UniProtKB-UniRule"/>
</dbReference>
<comment type="caution">
    <text evidence="21">The sequence shown here is derived from an EMBL/GenBank/DDBJ whole genome shotgun (WGS) entry which is preliminary data.</text>
</comment>
<accession>A0A538U0A0</accession>
<evidence type="ECO:0000256" key="2">
    <source>
        <dbReference type="ARBA" id="ARBA00001946"/>
    </source>
</evidence>
<dbReference type="PANTHER" id="PTHR21403">
    <property type="entry name" value="ATP PHOSPHORIBOSYLTRANSFERASE ATP-PRTASE"/>
    <property type="match status" value="1"/>
</dbReference>
<evidence type="ECO:0000256" key="4">
    <source>
        <dbReference type="ARBA" id="ARBA00004667"/>
    </source>
</evidence>
<dbReference type="EMBL" id="VBPB01000323">
    <property type="protein sequence ID" value="TMQ69283.1"/>
    <property type="molecule type" value="Genomic_DNA"/>
</dbReference>
<sequence>MLKLALPNKGRLAEDTRELFADAGLAVQARGERALSASLGGEFEAIFVRAQDIPEFVADGAADAGVTGRDLVSESGRPLVDLLDLEFGRCRLVVAAREESGITRLADITGAPRVATPFPNLTRGFFERLGRPVEVVPVSGAAEIAPHLGIADIVVDLTTTGSTLRMNGLREIAPVLESSARLIASPRLTDGNASEAPAEAGSTATVTTTAKAVALGELVSALTSVLRARGQRYVMANVPRAALERVKRVLPGLNGPTVVDVLDGGEVVAVHAVAPAKTIYRTIRDLKALGAEGILVTRIERLMP</sequence>
<reference evidence="21 22" key="1">
    <citation type="journal article" date="2019" name="Nat. Microbiol.">
        <title>Mediterranean grassland soil C-N compound turnover is dependent on rainfall and depth, and is mediated by genomically divergent microorganisms.</title>
        <authorList>
            <person name="Diamond S."/>
            <person name="Andeer P.F."/>
            <person name="Li Z."/>
            <person name="Crits-Christoph A."/>
            <person name="Burstein D."/>
            <person name="Anantharaman K."/>
            <person name="Lane K.R."/>
            <person name="Thomas B.C."/>
            <person name="Pan C."/>
            <person name="Northen T.R."/>
            <person name="Banfield J.F."/>
        </authorList>
    </citation>
    <scope>NUCLEOTIDE SEQUENCE [LARGE SCALE GENOMIC DNA]</scope>
    <source>
        <strain evidence="21">WS_11</strain>
    </source>
</reference>
<evidence type="ECO:0000256" key="3">
    <source>
        <dbReference type="ARBA" id="ARBA00004496"/>
    </source>
</evidence>
<dbReference type="UniPathway" id="UPA00031">
    <property type="reaction ID" value="UER00006"/>
</dbReference>
<dbReference type="Proteomes" id="UP000319771">
    <property type="component" value="Unassembled WGS sequence"/>
</dbReference>
<comment type="pathway">
    <text evidence="4 18">Amino-acid biosynthesis; L-histidine biosynthesis; L-histidine from 5-phospho-alpha-D-ribose 1-diphosphate: step 1/9.</text>
</comment>
<evidence type="ECO:0000256" key="14">
    <source>
        <dbReference type="ARBA" id="ARBA00022840"/>
    </source>
</evidence>
<keyword evidence="12 18" id="KW-0479">Metal-binding</keyword>
<keyword evidence="13 18" id="KW-0547">Nucleotide-binding</keyword>
<dbReference type="GO" id="GO:0000105">
    <property type="term" value="P:L-histidine biosynthetic process"/>
    <property type="evidence" value="ECO:0007669"/>
    <property type="project" value="UniProtKB-UniRule"/>
</dbReference>
<dbReference type="GO" id="GO:0003879">
    <property type="term" value="F:ATP phosphoribosyltransferase activity"/>
    <property type="evidence" value="ECO:0007669"/>
    <property type="project" value="UniProtKB-UniRule"/>
</dbReference>
<comment type="catalytic activity">
    <reaction evidence="1 18">
        <text>1-(5-phospho-beta-D-ribosyl)-ATP + diphosphate = 5-phospho-alpha-D-ribose 1-diphosphate + ATP</text>
        <dbReference type="Rhea" id="RHEA:18473"/>
        <dbReference type="ChEBI" id="CHEBI:30616"/>
        <dbReference type="ChEBI" id="CHEBI:33019"/>
        <dbReference type="ChEBI" id="CHEBI:58017"/>
        <dbReference type="ChEBI" id="CHEBI:73183"/>
        <dbReference type="EC" id="2.4.2.17"/>
    </reaction>
</comment>
<dbReference type="HAMAP" id="MF_00079">
    <property type="entry name" value="HisG_Long"/>
    <property type="match status" value="1"/>
</dbReference>
<evidence type="ECO:0000256" key="15">
    <source>
        <dbReference type="ARBA" id="ARBA00022842"/>
    </source>
</evidence>
<evidence type="ECO:0000256" key="7">
    <source>
        <dbReference type="ARBA" id="ARBA00020998"/>
    </source>
</evidence>
<evidence type="ECO:0000259" key="19">
    <source>
        <dbReference type="Pfam" id="PF01634"/>
    </source>
</evidence>
<dbReference type="PANTHER" id="PTHR21403:SF10">
    <property type="entry name" value="ATP PHOSPHORIBOSYLTRANSFERASE"/>
    <property type="match status" value="1"/>
</dbReference>
<dbReference type="Gene3D" id="3.30.70.120">
    <property type="match status" value="1"/>
</dbReference>
<evidence type="ECO:0000256" key="8">
    <source>
        <dbReference type="ARBA" id="ARBA00022490"/>
    </source>
</evidence>
<dbReference type="AlphaFoldDB" id="A0A538U0A0"/>
<comment type="similarity">
    <text evidence="5 18">Belongs to the ATP phosphoribosyltransferase family. Long subfamily.</text>
</comment>
<dbReference type="PROSITE" id="PS01316">
    <property type="entry name" value="ATP_P_PHORIBOSYLTR"/>
    <property type="match status" value="1"/>
</dbReference>
<proteinExistence type="inferred from homology"/>
<dbReference type="InterPro" id="IPR001348">
    <property type="entry name" value="ATP_PRibTrfase_HisG"/>
</dbReference>
<dbReference type="Pfam" id="PF08029">
    <property type="entry name" value="HisG_C"/>
    <property type="match status" value="1"/>
</dbReference>
<dbReference type="EC" id="2.4.2.17" evidence="6 18"/>
<keyword evidence="8 18" id="KW-0963">Cytoplasm</keyword>
<keyword evidence="16 18" id="KW-0368">Histidine biosynthesis</keyword>
<gene>
    <name evidence="18" type="primary">hisG</name>
    <name evidence="21" type="ORF">E6K81_15275</name>
</gene>
<comment type="function">
    <text evidence="17 18">Catalyzes the condensation of ATP and 5-phosphoribose 1-diphosphate to form N'-(5'-phosphoribosyl)-ATP (PR-ATP). Has a crucial role in the pathway because the rate of histidine biosynthesis seems to be controlled primarily by regulation of HisG enzymatic activity.</text>
</comment>
<dbReference type="SUPFAM" id="SSF53850">
    <property type="entry name" value="Periplasmic binding protein-like II"/>
    <property type="match status" value="1"/>
</dbReference>
<dbReference type="NCBIfam" id="TIGR00070">
    <property type="entry name" value="hisG"/>
    <property type="match status" value="1"/>
</dbReference>
<dbReference type="GO" id="GO:0005524">
    <property type="term" value="F:ATP binding"/>
    <property type="evidence" value="ECO:0007669"/>
    <property type="project" value="UniProtKB-KW"/>
</dbReference>
<comment type="cofactor">
    <cofactor evidence="2 18">
        <name>Mg(2+)</name>
        <dbReference type="ChEBI" id="CHEBI:18420"/>
    </cofactor>
</comment>
<evidence type="ECO:0000313" key="22">
    <source>
        <dbReference type="Proteomes" id="UP000319771"/>
    </source>
</evidence>
<evidence type="ECO:0000256" key="11">
    <source>
        <dbReference type="ARBA" id="ARBA00022679"/>
    </source>
</evidence>
<name>A0A538U0A0_UNCEI</name>
<dbReference type="Pfam" id="PF01634">
    <property type="entry name" value="HisG"/>
    <property type="match status" value="1"/>
</dbReference>
<evidence type="ECO:0000256" key="10">
    <source>
        <dbReference type="ARBA" id="ARBA00022676"/>
    </source>
</evidence>
<keyword evidence="9 18" id="KW-0028">Amino-acid biosynthesis</keyword>
<protein>
    <recommendedName>
        <fullName evidence="7 18">ATP phosphoribosyltransferase</fullName>
        <shortName evidence="18">ATP-PRT</shortName>
        <shortName evidence="18">ATP-PRTase</shortName>
        <ecNumber evidence="6 18">2.4.2.17</ecNumber>
    </recommendedName>
</protein>
<evidence type="ECO:0000256" key="16">
    <source>
        <dbReference type="ARBA" id="ARBA00023102"/>
    </source>
</evidence>
<evidence type="ECO:0000313" key="21">
    <source>
        <dbReference type="EMBL" id="TMQ69283.1"/>
    </source>
</evidence>
<keyword evidence="11 18" id="KW-0808">Transferase</keyword>
<keyword evidence="14 18" id="KW-0067">ATP-binding</keyword>